<name>A0A941J252_9BACI</name>
<evidence type="ECO:0000313" key="1">
    <source>
        <dbReference type="EMBL" id="MBR8644193.1"/>
    </source>
</evidence>
<evidence type="ECO:0000313" key="2">
    <source>
        <dbReference type="Proteomes" id="UP000680045"/>
    </source>
</evidence>
<gene>
    <name evidence="1" type="ORF">KEH51_04760</name>
</gene>
<proteinExistence type="predicted"/>
<protein>
    <submittedName>
        <fullName evidence="1">Uncharacterized protein</fullName>
    </submittedName>
</protein>
<sequence length="131" mass="15323">MIVIKTDYFTSFYDKTLKKGNKNITYLKTIVCLIFHSFYKNTSACNYHNALLNFTLTAVNVILYTWHDELHSYFFLNDDRFKGPVAAKKRPLSPINPFMFPVIKLKISGKSDMYKEKALHISWQSLKDLIS</sequence>
<dbReference type="Proteomes" id="UP000680045">
    <property type="component" value="Unassembled WGS sequence"/>
</dbReference>
<accession>A0A941J252</accession>
<organism evidence="1 2">
    <name type="scientific">Peribacillus frigoritolerans</name>
    <dbReference type="NCBI Taxonomy" id="450367"/>
    <lineage>
        <taxon>Bacteria</taxon>
        <taxon>Bacillati</taxon>
        <taxon>Bacillota</taxon>
        <taxon>Bacilli</taxon>
        <taxon>Bacillales</taxon>
        <taxon>Bacillaceae</taxon>
        <taxon>Peribacillus</taxon>
    </lineage>
</organism>
<dbReference type="EMBL" id="JAGTPW010000006">
    <property type="protein sequence ID" value="MBR8644193.1"/>
    <property type="molecule type" value="Genomic_DNA"/>
</dbReference>
<comment type="caution">
    <text evidence="1">The sequence shown here is derived from an EMBL/GenBank/DDBJ whole genome shotgun (WGS) entry which is preliminary data.</text>
</comment>
<dbReference type="AlphaFoldDB" id="A0A941J252"/>
<reference evidence="1" key="1">
    <citation type="submission" date="2021-04" db="EMBL/GenBank/DDBJ databases">
        <title>Whole genome sequencing of Enterococci isolates from hospitalized patients.</title>
        <authorList>
            <person name="Ogoti B.M."/>
            <person name="Onyambu F.G."/>
        </authorList>
    </citation>
    <scope>NUCLEOTIDE SEQUENCE</scope>
    <source>
        <strain evidence="1">242</strain>
    </source>
</reference>